<protein>
    <recommendedName>
        <fullName evidence="3">Histone-lysine N-methyltransferase SETMAR</fullName>
    </recommendedName>
</protein>
<keyword evidence="2" id="KW-1185">Reference proteome</keyword>
<gene>
    <name evidence="1" type="ORF">WH47_10519</name>
</gene>
<sequence length="65" mass="8049">NKNILRKLEIIDLLRSNFRDRIISRNSDVNWPSISCELMSVDYFLWRYVKSEMYSRWKKYSEVEN</sequence>
<reference evidence="1 2" key="1">
    <citation type="submission" date="2015-07" db="EMBL/GenBank/DDBJ databases">
        <title>The genome of Habropoda laboriosa.</title>
        <authorList>
            <person name="Pan H."/>
            <person name="Kapheim K."/>
        </authorList>
    </citation>
    <scope>NUCLEOTIDE SEQUENCE [LARGE SCALE GENOMIC DNA]</scope>
    <source>
        <strain evidence="1">0110345459</strain>
    </source>
</reference>
<evidence type="ECO:0000313" key="1">
    <source>
        <dbReference type="EMBL" id="KOC67568.1"/>
    </source>
</evidence>
<accession>A0A0L7R9M8</accession>
<dbReference type="Proteomes" id="UP000053825">
    <property type="component" value="Unassembled WGS sequence"/>
</dbReference>
<evidence type="ECO:0000313" key="2">
    <source>
        <dbReference type="Proteomes" id="UP000053825"/>
    </source>
</evidence>
<evidence type="ECO:0008006" key="3">
    <source>
        <dbReference type="Google" id="ProtNLM"/>
    </source>
</evidence>
<feature type="non-terminal residue" evidence="1">
    <location>
        <position position="1"/>
    </location>
</feature>
<dbReference type="AlphaFoldDB" id="A0A0L7R9M8"/>
<organism evidence="1 2">
    <name type="scientific">Habropoda laboriosa</name>
    <dbReference type="NCBI Taxonomy" id="597456"/>
    <lineage>
        <taxon>Eukaryota</taxon>
        <taxon>Metazoa</taxon>
        <taxon>Ecdysozoa</taxon>
        <taxon>Arthropoda</taxon>
        <taxon>Hexapoda</taxon>
        <taxon>Insecta</taxon>
        <taxon>Pterygota</taxon>
        <taxon>Neoptera</taxon>
        <taxon>Endopterygota</taxon>
        <taxon>Hymenoptera</taxon>
        <taxon>Apocrita</taxon>
        <taxon>Aculeata</taxon>
        <taxon>Apoidea</taxon>
        <taxon>Anthophila</taxon>
        <taxon>Apidae</taxon>
        <taxon>Habropoda</taxon>
    </lineage>
</organism>
<dbReference type="EMBL" id="KQ414624">
    <property type="protein sequence ID" value="KOC67568.1"/>
    <property type="molecule type" value="Genomic_DNA"/>
</dbReference>
<proteinExistence type="predicted"/>
<name>A0A0L7R9M8_9HYME</name>